<proteinExistence type="predicted"/>
<accession>A0A7J8QEK7</accession>
<comment type="caution">
    <text evidence="1">The sequence shown here is derived from an EMBL/GenBank/DDBJ whole genome shotgun (WGS) entry which is preliminary data.</text>
</comment>
<gene>
    <name evidence="1" type="ORF">Gorai_005904</name>
</gene>
<dbReference type="PANTHER" id="PTHR31286">
    <property type="entry name" value="GLYCINE-RICH CELL WALL STRUCTURAL PROTEIN 1.8-LIKE"/>
    <property type="match status" value="1"/>
</dbReference>
<evidence type="ECO:0000313" key="1">
    <source>
        <dbReference type="EMBL" id="MBA0599696.1"/>
    </source>
</evidence>
<dbReference type="Proteomes" id="UP000593578">
    <property type="component" value="Unassembled WGS sequence"/>
</dbReference>
<protein>
    <recommendedName>
        <fullName evidence="3">DUF4283 domain-containing protein</fullName>
    </recommendedName>
</protein>
<reference evidence="1 2" key="1">
    <citation type="journal article" date="2019" name="Genome Biol. Evol.">
        <title>Insights into the evolution of the New World diploid cottons (Gossypium, subgenus Houzingenia) based on genome sequencing.</title>
        <authorList>
            <person name="Grover C.E."/>
            <person name="Arick M.A. 2nd"/>
            <person name="Thrash A."/>
            <person name="Conover J.L."/>
            <person name="Sanders W.S."/>
            <person name="Peterson D.G."/>
            <person name="Frelichowski J.E."/>
            <person name="Scheffler J.A."/>
            <person name="Scheffler B.E."/>
            <person name="Wendel J.F."/>
        </authorList>
    </citation>
    <scope>NUCLEOTIDE SEQUENCE [LARGE SCALE GENOMIC DNA]</scope>
    <source>
        <strain evidence="1">8</strain>
        <tissue evidence="1">Leaf</tissue>
    </source>
</reference>
<evidence type="ECO:0000313" key="2">
    <source>
        <dbReference type="Proteomes" id="UP000593578"/>
    </source>
</evidence>
<dbReference type="EMBL" id="JABEZZ010000011">
    <property type="protein sequence ID" value="MBA0599696.1"/>
    <property type="molecule type" value="Genomic_DNA"/>
</dbReference>
<organism evidence="1 2">
    <name type="scientific">Gossypium raimondii</name>
    <name type="common">Peruvian cotton</name>
    <name type="synonym">Gossypium klotzschianum subsp. raimondii</name>
    <dbReference type="NCBI Taxonomy" id="29730"/>
    <lineage>
        <taxon>Eukaryota</taxon>
        <taxon>Viridiplantae</taxon>
        <taxon>Streptophyta</taxon>
        <taxon>Embryophyta</taxon>
        <taxon>Tracheophyta</taxon>
        <taxon>Spermatophyta</taxon>
        <taxon>Magnoliopsida</taxon>
        <taxon>eudicotyledons</taxon>
        <taxon>Gunneridae</taxon>
        <taxon>Pentapetalae</taxon>
        <taxon>rosids</taxon>
        <taxon>malvids</taxon>
        <taxon>Malvales</taxon>
        <taxon>Malvaceae</taxon>
        <taxon>Malvoideae</taxon>
        <taxon>Gossypium</taxon>
    </lineage>
</organism>
<dbReference type="AlphaFoldDB" id="A0A7J8QEK7"/>
<sequence>MNMKNSLSGEKASESRLPDDWDMKKVWFKGVEGVAGDDMIVESDLRPKGETLDTLPVIIELVTCGDRQNHFMDIENGHFLAKFLCSEDFNKVISQGPQIIYGLSGFIYKMSILEAVGELVGKVAKLDLNTDSKTRGHFARMVVFMDLDRPLEMCFLLVMTTNSEKVQENGESKSSKSTNSGEGLTYGLWVVVERKS</sequence>
<name>A0A7J8QEK7_GOSRA</name>
<dbReference type="InterPro" id="IPR040256">
    <property type="entry name" value="At4g02000-like"/>
</dbReference>
<evidence type="ECO:0008006" key="3">
    <source>
        <dbReference type="Google" id="ProtNLM"/>
    </source>
</evidence>
<dbReference type="PANTHER" id="PTHR31286:SF173">
    <property type="entry name" value="DUF4283 DOMAIN-CONTAINING PROTEIN"/>
    <property type="match status" value="1"/>
</dbReference>